<dbReference type="InterPro" id="IPR020615">
    <property type="entry name" value="Thiolase_acyl_enz_int_AS"/>
</dbReference>
<dbReference type="PROSITE" id="PS00099">
    <property type="entry name" value="THIOLASE_3"/>
    <property type="match status" value="1"/>
</dbReference>
<dbReference type="Proteomes" id="UP000286934">
    <property type="component" value="Unassembled WGS sequence"/>
</dbReference>
<dbReference type="OrthoDB" id="8951704at2"/>
<dbReference type="PANTHER" id="PTHR18919:SF164">
    <property type="entry name" value="ACETYL-COA ACETYLTRANSFERASE"/>
    <property type="match status" value="1"/>
</dbReference>
<evidence type="ECO:0000256" key="6">
    <source>
        <dbReference type="ARBA" id="ARBA00023098"/>
    </source>
</evidence>
<evidence type="ECO:0000259" key="11">
    <source>
        <dbReference type="Pfam" id="PF02803"/>
    </source>
</evidence>
<sequence length="393" mass="40672">MSSDSVVIVSAARTPMGGFMGELSPVSAPDLGAAAIKAAVSRAGIAGDDVSEVIMGCVLPAGLKQAPARQAMIGAGLPLGTGATTINKVCGSGLKTVMFGHDLIKAGSAKVVVAGGMESMSNAPYLLDKARGGYRMGHGQVIDHMMFDGLQDAYEGKAMGCYAQDTADSYGFTREDMDDFAIRSLTRAQNAINEGLFADEIEPLTYSDRKGDVTVSIDEQPGKARIDKIPSLRPAFAKDGTVTAANSSSISDGAAALVLMRESDSIASGLTPLARIVSHATHSQKPSEFTMAPVGAMNKALEQAGWIKDDVDLWEINEAFAMVTMIAIKDMQLDDAKVNVNGGACALGHPIGASGARLLVTLLHALKQHGKSKGVTSLCIGGGEAVALAVEMI</sequence>
<dbReference type="FunFam" id="3.40.47.10:FF:000010">
    <property type="entry name" value="Acetyl-CoA acetyltransferase (Thiolase)"/>
    <property type="match status" value="1"/>
</dbReference>
<comment type="similarity">
    <text evidence="1 9">Belongs to the thiolase-like superfamily. Thiolase family.</text>
</comment>
<name>A0A432WY13_9GAMM</name>
<feature type="active site" description="Acyl-thioester intermediate" evidence="8">
    <location>
        <position position="90"/>
    </location>
</feature>
<dbReference type="PANTHER" id="PTHR18919">
    <property type="entry name" value="ACETYL-COA C-ACYLTRANSFERASE"/>
    <property type="match status" value="1"/>
</dbReference>
<protein>
    <submittedName>
        <fullName evidence="12">Acetyl-CoA C-acyltransferase</fullName>
        <ecNumber evidence="12">2.3.1.9</ecNumber>
    </submittedName>
</protein>
<evidence type="ECO:0000256" key="2">
    <source>
        <dbReference type="ARBA" id="ARBA00022490"/>
    </source>
</evidence>
<gene>
    <name evidence="12" type="ORF">CWE13_03135</name>
</gene>
<feature type="domain" description="Thiolase C-terminal" evidence="11">
    <location>
        <begin position="270"/>
        <end position="391"/>
    </location>
</feature>
<comment type="caution">
    <text evidence="12">The sequence shown here is derived from an EMBL/GenBank/DDBJ whole genome shotgun (WGS) entry which is preliminary data.</text>
</comment>
<dbReference type="InterPro" id="IPR020617">
    <property type="entry name" value="Thiolase_C"/>
</dbReference>
<dbReference type="GO" id="GO:0006631">
    <property type="term" value="P:fatty acid metabolic process"/>
    <property type="evidence" value="ECO:0007669"/>
    <property type="project" value="UniProtKB-KW"/>
</dbReference>
<dbReference type="GO" id="GO:0016042">
    <property type="term" value="P:lipid catabolic process"/>
    <property type="evidence" value="ECO:0007669"/>
    <property type="project" value="UniProtKB-KW"/>
</dbReference>
<keyword evidence="13" id="KW-1185">Reference proteome</keyword>
<dbReference type="EMBL" id="PIPP01000001">
    <property type="protein sequence ID" value="RUO38655.1"/>
    <property type="molecule type" value="Genomic_DNA"/>
</dbReference>
<feature type="active site" description="Proton acceptor" evidence="8">
    <location>
        <position position="349"/>
    </location>
</feature>
<evidence type="ECO:0000256" key="9">
    <source>
        <dbReference type="RuleBase" id="RU003557"/>
    </source>
</evidence>
<keyword evidence="3 9" id="KW-0808">Transferase</keyword>
<evidence type="ECO:0000256" key="7">
    <source>
        <dbReference type="ARBA" id="ARBA00023315"/>
    </source>
</evidence>
<dbReference type="Gene3D" id="3.40.47.10">
    <property type="match status" value="2"/>
</dbReference>
<accession>A0A432WY13</accession>
<dbReference type="InterPro" id="IPR016039">
    <property type="entry name" value="Thiolase-like"/>
</dbReference>
<keyword evidence="2" id="KW-0963">Cytoplasm</keyword>
<dbReference type="PROSITE" id="PS00098">
    <property type="entry name" value="THIOLASE_1"/>
    <property type="match status" value="1"/>
</dbReference>
<dbReference type="AlphaFoldDB" id="A0A432WY13"/>
<dbReference type="SUPFAM" id="SSF53901">
    <property type="entry name" value="Thiolase-like"/>
    <property type="match status" value="2"/>
</dbReference>
<dbReference type="EC" id="2.3.1.9" evidence="12"/>
<keyword evidence="7 9" id="KW-0012">Acyltransferase</keyword>
<dbReference type="Pfam" id="PF00108">
    <property type="entry name" value="Thiolase_N"/>
    <property type="match status" value="1"/>
</dbReference>
<evidence type="ECO:0000256" key="3">
    <source>
        <dbReference type="ARBA" id="ARBA00022679"/>
    </source>
</evidence>
<proteinExistence type="inferred from homology"/>
<evidence type="ECO:0000256" key="4">
    <source>
        <dbReference type="ARBA" id="ARBA00022832"/>
    </source>
</evidence>
<evidence type="ECO:0000259" key="10">
    <source>
        <dbReference type="Pfam" id="PF00108"/>
    </source>
</evidence>
<reference evidence="13" key="1">
    <citation type="journal article" date="2018" name="Front. Microbiol.">
        <title>Genome-Based Analysis Reveals the Taxonomy and Diversity of the Family Idiomarinaceae.</title>
        <authorList>
            <person name="Liu Y."/>
            <person name="Lai Q."/>
            <person name="Shao Z."/>
        </authorList>
    </citation>
    <scope>NUCLEOTIDE SEQUENCE [LARGE SCALE GENOMIC DNA]</scope>
    <source>
        <strain evidence="13">AIS</strain>
    </source>
</reference>
<evidence type="ECO:0000256" key="5">
    <source>
        <dbReference type="ARBA" id="ARBA00022963"/>
    </source>
</evidence>
<keyword evidence="5" id="KW-0442">Lipid degradation</keyword>
<evidence type="ECO:0000313" key="13">
    <source>
        <dbReference type="Proteomes" id="UP000286934"/>
    </source>
</evidence>
<dbReference type="NCBIfam" id="TIGR01930">
    <property type="entry name" value="AcCoA-C-Actrans"/>
    <property type="match status" value="1"/>
</dbReference>
<dbReference type="GO" id="GO:0003985">
    <property type="term" value="F:acetyl-CoA C-acetyltransferase activity"/>
    <property type="evidence" value="ECO:0007669"/>
    <property type="project" value="UniProtKB-EC"/>
</dbReference>
<dbReference type="CDD" id="cd00751">
    <property type="entry name" value="thiolase"/>
    <property type="match status" value="1"/>
</dbReference>
<evidence type="ECO:0000256" key="8">
    <source>
        <dbReference type="PIRSR" id="PIRSR000429-1"/>
    </source>
</evidence>
<evidence type="ECO:0000313" key="12">
    <source>
        <dbReference type="EMBL" id="RUO38655.1"/>
    </source>
</evidence>
<dbReference type="RefSeq" id="WP_126805870.1">
    <property type="nucleotide sequence ID" value="NZ_PIPP01000001.1"/>
</dbReference>
<organism evidence="12 13">
    <name type="scientific">Aliidiomarina shirensis</name>
    <dbReference type="NCBI Taxonomy" id="1048642"/>
    <lineage>
        <taxon>Bacteria</taxon>
        <taxon>Pseudomonadati</taxon>
        <taxon>Pseudomonadota</taxon>
        <taxon>Gammaproteobacteria</taxon>
        <taxon>Alteromonadales</taxon>
        <taxon>Idiomarinaceae</taxon>
        <taxon>Aliidiomarina</taxon>
    </lineage>
</organism>
<dbReference type="Pfam" id="PF02803">
    <property type="entry name" value="Thiolase_C"/>
    <property type="match status" value="1"/>
</dbReference>
<dbReference type="InterPro" id="IPR002155">
    <property type="entry name" value="Thiolase"/>
</dbReference>
<keyword evidence="6" id="KW-0443">Lipid metabolism</keyword>
<keyword evidence="4" id="KW-0276">Fatty acid metabolism</keyword>
<dbReference type="InterPro" id="IPR020610">
    <property type="entry name" value="Thiolase_AS"/>
</dbReference>
<evidence type="ECO:0000256" key="1">
    <source>
        <dbReference type="ARBA" id="ARBA00010982"/>
    </source>
</evidence>
<dbReference type="PIRSF" id="PIRSF000429">
    <property type="entry name" value="Ac-CoA_Ac_transf"/>
    <property type="match status" value="1"/>
</dbReference>
<dbReference type="InterPro" id="IPR020616">
    <property type="entry name" value="Thiolase_N"/>
</dbReference>
<feature type="domain" description="Thiolase N-terminal" evidence="10">
    <location>
        <begin position="6"/>
        <end position="263"/>
    </location>
</feature>
<feature type="active site" description="Proton acceptor" evidence="8">
    <location>
        <position position="379"/>
    </location>
</feature>